<reference evidence="11 12" key="1">
    <citation type="journal article" date="2015" name="Biol. Direct">
        <title>Babela massiliensis, a representative of a widespread bacterial phylum with unusual adaptations to parasitism in amoebae.</title>
        <authorList>
            <person name="Pagnier I."/>
            <person name="Yutin N."/>
            <person name="Croce O."/>
            <person name="Makarova K.S."/>
            <person name="Wolf Y.I."/>
            <person name="Benamar S."/>
            <person name="Raoult D."/>
            <person name="Koonin E.V."/>
            <person name="La Scola B."/>
        </authorList>
    </citation>
    <scope>NUCLEOTIDE SEQUENCE [LARGE SCALE GENOMIC DNA]</scope>
    <source>
        <strain evidence="12">BABL1</strain>
    </source>
</reference>
<evidence type="ECO:0000313" key="12">
    <source>
        <dbReference type="Proteomes" id="UP000018769"/>
    </source>
</evidence>
<proteinExistence type="inferred from homology"/>
<comment type="caution">
    <text evidence="10">Lacks conserved residue(s) required for the propagation of feature annotation.</text>
</comment>
<keyword evidence="5 10" id="KW-0812">Transmembrane</keyword>
<evidence type="ECO:0000256" key="5">
    <source>
        <dbReference type="ARBA" id="ARBA00022692"/>
    </source>
</evidence>
<evidence type="ECO:0000256" key="9">
    <source>
        <dbReference type="ARBA" id="ARBA00023136"/>
    </source>
</evidence>
<evidence type="ECO:0000256" key="4">
    <source>
        <dbReference type="ARBA" id="ARBA00022475"/>
    </source>
</evidence>
<comment type="similarity">
    <text evidence="2 10">Belongs to the SecG family.</text>
</comment>
<keyword evidence="7 10" id="KW-1133">Transmembrane helix</keyword>
<evidence type="ECO:0000256" key="7">
    <source>
        <dbReference type="ARBA" id="ARBA00022989"/>
    </source>
</evidence>
<comment type="function">
    <text evidence="10">Involved in protein export. Participates in an early event of protein translocation.</text>
</comment>
<keyword evidence="4 10" id="KW-1003">Cell membrane</keyword>
<dbReference type="Proteomes" id="UP000018769">
    <property type="component" value="Chromosome I"/>
</dbReference>
<gene>
    <name evidence="11" type="ORF">BABL1_gene_228</name>
</gene>
<dbReference type="GO" id="GO:0043952">
    <property type="term" value="P:protein transport by the Sec complex"/>
    <property type="evidence" value="ECO:0007669"/>
    <property type="project" value="TreeGrafter"/>
</dbReference>
<dbReference type="GO" id="GO:0015450">
    <property type="term" value="F:protein-transporting ATPase activity"/>
    <property type="evidence" value="ECO:0007669"/>
    <property type="project" value="UniProtKB-UniRule"/>
</dbReference>
<evidence type="ECO:0000256" key="2">
    <source>
        <dbReference type="ARBA" id="ARBA00008445"/>
    </source>
</evidence>
<keyword evidence="3 10" id="KW-0813">Transport</keyword>
<dbReference type="PANTHER" id="PTHR34182">
    <property type="entry name" value="PROTEIN-EXPORT MEMBRANE PROTEIN SECG"/>
    <property type="match status" value="1"/>
</dbReference>
<dbReference type="HOGENOM" id="CLU_094156_2_1_7"/>
<feature type="transmembrane region" description="Helical" evidence="10">
    <location>
        <begin position="55"/>
        <end position="73"/>
    </location>
</feature>
<evidence type="ECO:0000256" key="1">
    <source>
        <dbReference type="ARBA" id="ARBA00004651"/>
    </source>
</evidence>
<dbReference type="PANTHER" id="PTHR34182:SF1">
    <property type="entry name" value="PROTEIN-EXPORT MEMBRANE PROTEIN SECG"/>
    <property type="match status" value="1"/>
</dbReference>
<protein>
    <recommendedName>
        <fullName evidence="10">Protein-export membrane protein SecG</fullName>
    </recommendedName>
</protein>
<dbReference type="GO" id="GO:0005886">
    <property type="term" value="C:plasma membrane"/>
    <property type="evidence" value="ECO:0007669"/>
    <property type="project" value="UniProtKB-SubCell"/>
</dbReference>
<keyword evidence="12" id="KW-1185">Reference proteome</keyword>
<dbReference type="PRINTS" id="PR01651">
    <property type="entry name" value="SECGEXPORT"/>
</dbReference>
<dbReference type="GO" id="GO:0065002">
    <property type="term" value="P:intracellular protein transmembrane transport"/>
    <property type="evidence" value="ECO:0007669"/>
    <property type="project" value="TreeGrafter"/>
</dbReference>
<dbReference type="EMBL" id="HG793133">
    <property type="protein sequence ID" value="CDK30787.1"/>
    <property type="molecule type" value="Genomic_DNA"/>
</dbReference>
<evidence type="ECO:0000256" key="8">
    <source>
        <dbReference type="ARBA" id="ARBA00023010"/>
    </source>
</evidence>
<dbReference type="RefSeq" id="WP_023792473.1">
    <property type="nucleotide sequence ID" value="NC_023003.1"/>
</dbReference>
<dbReference type="InterPro" id="IPR004692">
    <property type="entry name" value="SecG"/>
</dbReference>
<evidence type="ECO:0000256" key="10">
    <source>
        <dbReference type="RuleBase" id="RU365087"/>
    </source>
</evidence>
<evidence type="ECO:0000256" key="3">
    <source>
        <dbReference type="ARBA" id="ARBA00022448"/>
    </source>
</evidence>
<keyword evidence="9 10" id="KW-0472">Membrane</keyword>
<evidence type="ECO:0000313" key="11">
    <source>
        <dbReference type="EMBL" id="CDK30787.1"/>
    </source>
</evidence>
<sequence length="104" mass="11126">MIYGLLITLFVLVCFFLVLIILVQKGKSSMGIGAMGGGSQLLFGGSGGQNLFQKTTWTLGTLFMVGSLLITLIKKPSSNLLSNLEKTTTVQAQKDIKEQAANTK</sequence>
<comment type="subcellular location">
    <subcellularLocation>
        <location evidence="1 10">Cell membrane</location>
        <topology evidence="1 10">Multi-pass membrane protein</topology>
    </subcellularLocation>
</comment>
<dbReference type="Pfam" id="PF03840">
    <property type="entry name" value="SecG"/>
    <property type="match status" value="1"/>
</dbReference>
<accession>V6DGR2</accession>
<dbReference type="GO" id="GO:0009306">
    <property type="term" value="P:protein secretion"/>
    <property type="evidence" value="ECO:0007669"/>
    <property type="project" value="UniProtKB-UniRule"/>
</dbReference>
<dbReference type="STRING" id="673862.BABL1_gene_228"/>
<dbReference type="KEGG" id="dpb:BABL1_gene_228"/>
<evidence type="ECO:0000256" key="6">
    <source>
        <dbReference type="ARBA" id="ARBA00022927"/>
    </source>
</evidence>
<dbReference type="AlphaFoldDB" id="V6DGR2"/>
<keyword evidence="8 10" id="KW-0811">Translocation</keyword>
<name>V6DGR2_9BACT</name>
<organism evidence="11 12">
    <name type="scientific">Candidatus Babela massiliensis</name>
    <dbReference type="NCBI Taxonomy" id="673862"/>
    <lineage>
        <taxon>Bacteria</taxon>
        <taxon>Candidatus Babelota</taxon>
        <taxon>Candidatus Babeliae</taxon>
        <taxon>Candidatus Babeliales</taxon>
        <taxon>Candidatus Babeliaceae</taxon>
        <taxon>Candidatus Babela</taxon>
    </lineage>
</organism>
<keyword evidence="6 10" id="KW-0653">Protein transport</keyword>
<dbReference type="NCBIfam" id="TIGR00810">
    <property type="entry name" value="secG"/>
    <property type="match status" value="1"/>
</dbReference>